<evidence type="ECO:0000256" key="9">
    <source>
        <dbReference type="SAM" id="Phobius"/>
    </source>
</evidence>
<feature type="transmembrane region" description="Helical" evidence="9">
    <location>
        <begin position="164"/>
        <end position="185"/>
    </location>
</feature>
<dbReference type="KEGG" id="cgk:CGERO_07590"/>
<dbReference type="Proteomes" id="UP000271587">
    <property type="component" value="Chromosome"/>
</dbReference>
<evidence type="ECO:0000256" key="3">
    <source>
        <dbReference type="ARBA" id="ARBA00022475"/>
    </source>
</evidence>
<evidence type="ECO:0000256" key="1">
    <source>
        <dbReference type="ARBA" id="ARBA00004651"/>
    </source>
</evidence>
<feature type="transmembrane region" description="Helical" evidence="9">
    <location>
        <begin position="344"/>
        <end position="365"/>
    </location>
</feature>
<evidence type="ECO:0000256" key="5">
    <source>
        <dbReference type="ARBA" id="ARBA00022692"/>
    </source>
</evidence>
<protein>
    <recommendedName>
        <fullName evidence="10">Phosphotransferase system EIIC domain-containing protein</fullName>
    </recommendedName>
</protein>
<evidence type="ECO:0000313" key="11">
    <source>
        <dbReference type="EMBL" id="AZA11818.1"/>
    </source>
</evidence>
<name>A0A3G6J4E5_9CORY</name>
<dbReference type="Pfam" id="PF13303">
    <property type="entry name" value="PTS_EIIC_2"/>
    <property type="match status" value="1"/>
</dbReference>
<comment type="subcellular location">
    <subcellularLocation>
        <location evidence="1">Cell membrane</location>
        <topology evidence="1">Multi-pass membrane protein</topology>
    </subcellularLocation>
</comment>
<feature type="transmembrane region" description="Helical" evidence="9">
    <location>
        <begin position="78"/>
        <end position="100"/>
    </location>
</feature>
<feature type="transmembrane region" description="Helical" evidence="9">
    <location>
        <begin position="317"/>
        <end position="338"/>
    </location>
</feature>
<keyword evidence="3" id="KW-1003">Cell membrane</keyword>
<feature type="transmembrane region" description="Helical" evidence="9">
    <location>
        <begin position="131"/>
        <end position="152"/>
    </location>
</feature>
<accession>A0A3G6J4E5</accession>
<keyword evidence="12" id="KW-1185">Reference proteome</keyword>
<evidence type="ECO:0000256" key="4">
    <source>
        <dbReference type="ARBA" id="ARBA00022597"/>
    </source>
</evidence>
<feature type="transmembrane region" description="Helical" evidence="9">
    <location>
        <begin position="44"/>
        <end position="66"/>
    </location>
</feature>
<feature type="transmembrane region" description="Helical" evidence="9">
    <location>
        <begin position="235"/>
        <end position="261"/>
    </location>
</feature>
<dbReference type="GO" id="GO:0008982">
    <property type="term" value="F:protein-N(PI)-phosphohistidine-sugar phosphotransferase activity"/>
    <property type="evidence" value="ECO:0007669"/>
    <property type="project" value="InterPro"/>
</dbReference>
<evidence type="ECO:0000259" key="10">
    <source>
        <dbReference type="Pfam" id="PF13303"/>
    </source>
</evidence>
<dbReference type="EMBL" id="CP033897">
    <property type="protein sequence ID" value="AZA11818.1"/>
    <property type="molecule type" value="Genomic_DNA"/>
</dbReference>
<evidence type="ECO:0000256" key="2">
    <source>
        <dbReference type="ARBA" id="ARBA00022448"/>
    </source>
</evidence>
<feature type="compositionally biased region" description="Polar residues" evidence="8">
    <location>
        <begin position="21"/>
        <end position="33"/>
    </location>
</feature>
<keyword evidence="5 9" id="KW-0812">Transmembrane</keyword>
<gene>
    <name evidence="11" type="ORF">CGERO_07590</name>
</gene>
<dbReference type="AlphaFoldDB" id="A0A3G6J4E5"/>
<feature type="region of interest" description="Disordered" evidence="8">
    <location>
        <begin position="11"/>
        <end position="33"/>
    </location>
</feature>
<keyword evidence="4" id="KW-0762">Sugar transport</keyword>
<proteinExistence type="predicted"/>
<evidence type="ECO:0000256" key="6">
    <source>
        <dbReference type="ARBA" id="ARBA00022989"/>
    </source>
</evidence>
<sequence>MKDDAIMTTAATHAAKEPQQPVANPNVSTTPPSRETVGSFTMKVLNGISIAVVVALVPQALLGELLKALVPSYPSLQQFLALIALSASMLPAIIGFLVGMQFKLNPIQNATVAVAAVLGSGVAKVDPDGGFHLQGTGLVINAGVTAAIAVLLAKYIGPKLGQYIVLFLPMIVVVVAGGIGWLVTYPVVNVFSRWLGQVIVGATDLQPILMGAIMAMVFAFLILSPISTVGIATAIFLAGVASGTANLGCVCASFGVCVAGWRANPVAASLLPVIGSPKVHMANIMGRPLNFLPILCTSAIVGAIGGWLGISGTPISAGFGISGLVGPVTALNAEGWGWTFGNVLIIIGIFIVVPLLLSIVFVRLFERAGIIRPDHYRLDFV</sequence>
<keyword evidence="2" id="KW-0813">Transport</keyword>
<evidence type="ECO:0000313" key="12">
    <source>
        <dbReference type="Proteomes" id="UP000271587"/>
    </source>
</evidence>
<keyword evidence="6 9" id="KW-1133">Transmembrane helix</keyword>
<feature type="transmembrane region" description="Helical" evidence="9">
    <location>
        <begin position="205"/>
        <end position="223"/>
    </location>
</feature>
<feature type="transmembrane region" description="Helical" evidence="9">
    <location>
        <begin position="291"/>
        <end position="310"/>
    </location>
</feature>
<dbReference type="InterPro" id="IPR003352">
    <property type="entry name" value="PTS_EIIC"/>
</dbReference>
<dbReference type="GO" id="GO:0009401">
    <property type="term" value="P:phosphoenolpyruvate-dependent sugar phosphotransferase system"/>
    <property type="evidence" value="ECO:0007669"/>
    <property type="project" value="InterPro"/>
</dbReference>
<feature type="transmembrane region" description="Helical" evidence="9">
    <location>
        <begin position="107"/>
        <end position="125"/>
    </location>
</feature>
<reference evidence="11 12" key="1">
    <citation type="submission" date="2018-11" db="EMBL/GenBank/DDBJ databases">
        <authorList>
            <person name="Kleinhagauer T."/>
            <person name="Glaeser S.P."/>
            <person name="Spergser J."/>
            <person name="Ruckert C."/>
            <person name="Kaempfer P."/>
            <person name="Busse H.-J."/>
        </authorList>
    </citation>
    <scope>NUCLEOTIDE SEQUENCE [LARGE SCALE GENOMIC DNA]</scope>
    <source>
        <strain evidence="11 12">W8</strain>
    </source>
</reference>
<keyword evidence="7 9" id="KW-0472">Membrane</keyword>
<evidence type="ECO:0000256" key="8">
    <source>
        <dbReference type="SAM" id="MobiDB-lite"/>
    </source>
</evidence>
<feature type="domain" description="Phosphotransferase system EIIC" evidence="10">
    <location>
        <begin position="42"/>
        <end position="376"/>
    </location>
</feature>
<organism evidence="11 12">
    <name type="scientific">Corynebacterium gerontici</name>
    <dbReference type="NCBI Taxonomy" id="2079234"/>
    <lineage>
        <taxon>Bacteria</taxon>
        <taxon>Bacillati</taxon>
        <taxon>Actinomycetota</taxon>
        <taxon>Actinomycetes</taxon>
        <taxon>Mycobacteriales</taxon>
        <taxon>Corynebacteriaceae</taxon>
        <taxon>Corynebacterium</taxon>
    </lineage>
</organism>
<evidence type="ECO:0000256" key="7">
    <source>
        <dbReference type="ARBA" id="ARBA00023136"/>
    </source>
</evidence>
<dbReference type="GO" id="GO:0005886">
    <property type="term" value="C:plasma membrane"/>
    <property type="evidence" value="ECO:0007669"/>
    <property type="project" value="UniProtKB-SubCell"/>
</dbReference>